<gene>
    <name evidence="2" type="ORF">DYBT9275_03903</name>
</gene>
<keyword evidence="1" id="KW-0472">Membrane</keyword>
<reference evidence="2" key="1">
    <citation type="submission" date="2021-04" db="EMBL/GenBank/DDBJ databases">
        <authorList>
            <person name="Rodrigo-Torres L."/>
            <person name="Arahal R. D."/>
            <person name="Lucena T."/>
        </authorList>
    </citation>
    <scope>NUCLEOTIDE SEQUENCE</scope>
    <source>
        <strain evidence="2">CECT 9275</strain>
    </source>
</reference>
<comment type="caution">
    <text evidence="2">The sequence shown here is derived from an EMBL/GenBank/DDBJ whole genome shotgun (WGS) entry which is preliminary data.</text>
</comment>
<dbReference type="Proteomes" id="UP000680038">
    <property type="component" value="Unassembled WGS sequence"/>
</dbReference>
<dbReference type="EMBL" id="CAJRAF010000002">
    <property type="protein sequence ID" value="CAG5006819.1"/>
    <property type="molecule type" value="Genomic_DNA"/>
</dbReference>
<keyword evidence="1" id="KW-1133">Transmembrane helix</keyword>
<dbReference type="RefSeq" id="WP_215240334.1">
    <property type="nucleotide sequence ID" value="NZ_CAJRAF010000002.1"/>
</dbReference>
<dbReference type="AlphaFoldDB" id="A0A916JH33"/>
<keyword evidence="1" id="KW-0812">Transmembrane</keyword>
<evidence type="ECO:0000313" key="2">
    <source>
        <dbReference type="EMBL" id="CAG5006819.1"/>
    </source>
</evidence>
<feature type="transmembrane region" description="Helical" evidence="1">
    <location>
        <begin position="103"/>
        <end position="122"/>
    </location>
</feature>
<name>A0A916JH33_9BACT</name>
<proteinExistence type="predicted"/>
<keyword evidence="3" id="KW-1185">Reference proteome</keyword>
<protein>
    <submittedName>
        <fullName evidence="2">Uncharacterized protein</fullName>
    </submittedName>
</protein>
<evidence type="ECO:0000313" key="3">
    <source>
        <dbReference type="Proteomes" id="UP000680038"/>
    </source>
</evidence>
<accession>A0A916JH33</accession>
<evidence type="ECO:0000256" key="1">
    <source>
        <dbReference type="SAM" id="Phobius"/>
    </source>
</evidence>
<organism evidence="2 3">
    <name type="scientific">Dyadobacter helix</name>
    <dbReference type="NCBI Taxonomy" id="2822344"/>
    <lineage>
        <taxon>Bacteria</taxon>
        <taxon>Pseudomonadati</taxon>
        <taxon>Bacteroidota</taxon>
        <taxon>Cytophagia</taxon>
        <taxon>Cytophagales</taxon>
        <taxon>Spirosomataceae</taxon>
        <taxon>Dyadobacter</taxon>
    </lineage>
</organism>
<sequence length="409" mass="45266">MDSNLEKLRRLIEQRLGWGSSDDWQGRDFDKLSELIFEQTKVSLSDSTLKRLWGKINYQSLPSSTTLDTLARFAGFDSWRVFVTQSIAVPHQNATIAESRGQLWLVVAGAAILSVISVVIFLSTQQAATDNAEYSFSSKHLDRTIPNSVIFTYDATAARDSVFIQLAGDEKRKTAVDKNAHTFSITHYEPGFYNPQLVVGQKVVKTHDVLIATKGWLAWIANGPIPVYLDSTSYIFPDKLEFPVRSLVEKVPDSESTPCYIRYYNVGNFGSIPVTDFSFSTQVKSNYKSGAAACQYIIIQLITDGTPIKIPLSAKGCVSELALTSFGQIVSGRHADLSNFGIDPSSWVNVSCRSYANKIQYFVDGNLAYEGHLPDRKTNIVGVGFSFLGTGAARQIELKAGDRMVFKAF</sequence>